<evidence type="ECO:0000313" key="4">
    <source>
        <dbReference type="Proteomes" id="UP000663879"/>
    </source>
</evidence>
<feature type="compositionally biased region" description="Acidic residues" evidence="2">
    <location>
        <begin position="64"/>
        <end position="77"/>
    </location>
</feature>
<feature type="compositionally biased region" description="Basic and acidic residues" evidence="2">
    <location>
        <begin position="50"/>
        <end position="63"/>
    </location>
</feature>
<protein>
    <submittedName>
        <fullName evidence="3">Uncharacterized protein</fullName>
    </submittedName>
</protein>
<feature type="compositionally biased region" description="Polar residues" evidence="2">
    <location>
        <begin position="1"/>
        <end position="10"/>
    </location>
</feature>
<dbReference type="AlphaFoldDB" id="A0A813ZKL1"/>
<keyword evidence="1" id="KW-0175">Coiled coil</keyword>
<proteinExistence type="predicted"/>
<name>A0A813ZKL1_9BILA</name>
<comment type="caution">
    <text evidence="3">The sequence shown here is derived from an EMBL/GenBank/DDBJ whole genome shotgun (WGS) entry which is preliminary data.</text>
</comment>
<feature type="compositionally biased region" description="Basic and acidic residues" evidence="2">
    <location>
        <begin position="524"/>
        <end position="541"/>
    </location>
</feature>
<gene>
    <name evidence="3" type="ORF">OXX778_LOCUS11338</name>
</gene>
<feature type="region of interest" description="Disordered" evidence="2">
    <location>
        <begin position="1"/>
        <end position="85"/>
    </location>
</feature>
<feature type="compositionally biased region" description="Low complexity" evidence="2">
    <location>
        <begin position="867"/>
        <end position="891"/>
    </location>
</feature>
<dbReference type="Proteomes" id="UP000663879">
    <property type="component" value="Unassembled WGS sequence"/>
</dbReference>
<organism evidence="3 4">
    <name type="scientific">Brachionus calyciflorus</name>
    <dbReference type="NCBI Taxonomy" id="104777"/>
    <lineage>
        <taxon>Eukaryota</taxon>
        <taxon>Metazoa</taxon>
        <taxon>Spiralia</taxon>
        <taxon>Gnathifera</taxon>
        <taxon>Rotifera</taxon>
        <taxon>Eurotatoria</taxon>
        <taxon>Monogononta</taxon>
        <taxon>Pseudotrocha</taxon>
        <taxon>Ploima</taxon>
        <taxon>Brachionidae</taxon>
        <taxon>Brachionus</taxon>
    </lineage>
</organism>
<feature type="coiled-coil region" evidence="1">
    <location>
        <begin position="358"/>
        <end position="385"/>
    </location>
</feature>
<feature type="region of interest" description="Disordered" evidence="2">
    <location>
        <begin position="524"/>
        <end position="578"/>
    </location>
</feature>
<reference evidence="3" key="1">
    <citation type="submission" date="2021-02" db="EMBL/GenBank/DDBJ databases">
        <authorList>
            <person name="Nowell W R."/>
        </authorList>
    </citation>
    <scope>NUCLEOTIDE SEQUENCE</scope>
    <source>
        <strain evidence="3">Ploen Becks lab</strain>
    </source>
</reference>
<evidence type="ECO:0000256" key="2">
    <source>
        <dbReference type="SAM" id="MobiDB-lite"/>
    </source>
</evidence>
<sequence>MNKSLKSIENNEIVIKDSNKQKPKQLTLFDMKSKGKFPIKSDGENSPDLNRTKNKTDLKKSQNENDDIIMLDDEDENVENKKTPKSKNKIKSTIKDCKVVLPKIDGFFTKTSNDTNEQLNSKLSDLKIENEEDTKNTSKKAKTRTKTTEAKKISPKKIKSIRNLIKENGKLAFENLDSKLENHMFGDLASIIELYNSVVEIYDENKNRRLKKKKRSSHKDLDVYKIDLNEFIDAFDQDSESGRVYFAKIIRSLLKIFILHERIFGVRFPFCYDFTVLEYDTCFLQELTKYVLNILLPQINFQENDSELDMLYSQEKMSKHFSILKELDIDRSERPFGDMSMESKILLLKTFCDNLLFTGRFENHLQKLEQNLEKSKSKLKEHEVTLIDFLNIKDAEFNKSKAKYIKEAEKLNKPSANKVIESIEKIKVKIQNETDTLERYNRLEPIGRDTNNNCFWKFSFIKGVVVEFMPETDSEKSEWYLIDQPKNIQVIIDFMKKGLISPDLCKSLSTLCESLYEEERKLAEEQEKNHTKKKKEEETIKIDSCSEETEPEPRRYSLRRKTNEVTTQSSESEKESSEDELTKKYLEKLDSKQKKNYYERLAQVVTRFDWIKFEDSTYSIDTLWKYLVEQTAKINYYGFACSQKYKEIKQILRSYQDVNDFMAKFEIIKKVLCEFDELVISIFSKYLLLKNGKTLPNGVKLFQEIKNYLTNCESLSALYLMCYFCMNSVKWSSFRYMKNCLECNEKYDKSSLEEYIAIENLEKEDNDEFCGYFNCFRCYMPVHKTCANSNRKENDENEKIYYNCKACVDKRKCFDYVTENDEDKQVEVINEDLDEETVGGKKLRARKQVNYKENIKGNANDSDSESVKSSRSTRVSRKSLSASNSNSSISSLTKFNYEPKNRYSTRKTRKSEEIPQRSSARLRSSQAKTYVDRSSDEE</sequence>
<evidence type="ECO:0000313" key="3">
    <source>
        <dbReference type="EMBL" id="CAF0899779.1"/>
    </source>
</evidence>
<dbReference type="OrthoDB" id="10605545at2759"/>
<feature type="region of interest" description="Disordered" evidence="2">
    <location>
        <begin position="853"/>
        <end position="938"/>
    </location>
</feature>
<keyword evidence="4" id="KW-1185">Reference proteome</keyword>
<feature type="region of interest" description="Disordered" evidence="2">
    <location>
        <begin position="130"/>
        <end position="152"/>
    </location>
</feature>
<evidence type="ECO:0000256" key="1">
    <source>
        <dbReference type="SAM" id="Coils"/>
    </source>
</evidence>
<dbReference type="EMBL" id="CAJNOC010001908">
    <property type="protein sequence ID" value="CAF0899779.1"/>
    <property type="molecule type" value="Genomic_DNA"/>
</dbReference>
<accession>A0A813ZKL1</accession>
<feature type="compositionally biased region" description="Low complexity" evidence="2">
    <location>
        <begin position="916"/>
        <end position="927"/>
    </location>
</feature>